<dbReference type="Proteomes" id="UP000607653">
    <property type="component" value="Unassembled WGS sequence"/>
</dbReference>
<comment type="caution">
    <text evidence="2">The sequence shown here is derived from an EMBL/GenBank/DDBJ whole genome shotgun (WGS) entry which is preliminary data.</text>
</comment>
<evidence type="ECO:0000313" key="2">
    <source>
        <dbReference type="EMBL" id="DAD49164.1"/>
    </source>
</evidence>
<accession>A0A822ZTB3</accession>
<evidence type="ECO:0000313" key="3">
    <source>
        <dbReference type="Proteomes" id="UP000607653"/>
    </source>
</evidence>
<dbReference type="EMBL" id="DUZY01000008">
    <property type="protein sequence ID" value="DAD49164.1"/>
    <property type="molecule type" value="Genomic_DNA"/>
</dbReference>
<keyword evidence="1" id="KW-0812">Transmembrane</keyword>
<reference evidence="2 3" key="1">
    <citation type="journal article" date="2020" name="Mol. Biol. Evol.">
        <title>Distinct Expression and Methylation Patterns for Genes with Different Fates following a Single Whole-Genome Duplication in Flowering Plants.</title>
        <authorList>
            <person name="Shi T."/>
            <person name="Rahmani R.S."/>
            <person name="Gugger P.F."/>
            <person name="Wang M."/>
            <person name="Li H."/>
            <person name="Zhang Y."/>
            <person name="Li Z."/>
            <person name="Wang Q."/>
            <person name="Van de Peer Y."/>
            <person name="Marchal K."/>
            <person name="Chen J."/>
        </authorList>
    </citation>
    <scope>NUCLEOTIDE SEQUENCE [LARGE SCALE GENOMIC DNA]</scope>
    <source>
        <tissue evidence="2">Leaf</tissue>
    </source>
</reference>
<evidence type="ECO:0000256" key="1">
    <source>
        <dbReference type="SAM" id="Phobius"/>
    </source>
</evidence>
<name>A0A822ZTB3_NELNU</name>
<proteinExistence type="predicted"/>
<gene>
    <name evidence="2" type="ORF">HUJ06_019101</name>
</gene>
<sequence length="111" mass="12270">MAVVGDGGCHRDYCHSTAVIDVVVASCLLVMVVARAVAVMNRDLKLEREEIEEKIEEIVMVVARVASSCWCGRCGCSSDGDCGGEGRIRVRVCKEMEERRKPGLRRKCRVI</sequence>
<keyword evidence="1" id="KW-1133">Transmembrane helix</keyword>
<keyword evidence="1" id="KW-0472">Membrane</keyword>
<protein>
    <recommendedName>
        <fullName evidence="4">Transmembrane protein</fullName>
    </recommendedName>
</protein>
<feature type="transmembrane region" description="Helical" evidence="1">
    <location>
        <begin position="18"/>
        <end position="38"/>
    </location>
</feature>
<organism evidence="2 3">
    <name type="scientific">Nelumbo nucifera</name>
    <name type="common">Sacred lotus</name>
    <dbReference type="NCBI Taxonomy" id="4432"/>
    <lineage>
        <taxon>Eukaryota</taxon>
        <taxon>Viridiplantae</taxon>
        <taxon>Streptophyta</taxon>
        <taxon>Embryophyta</taxon>
        <taxon>Tracheophyta</taxon>
        <taxon>Spermatophyta</taxon>
        <taxon>Magnoliopsida</taxon>
        <taxon>Proteales</taxon>
        <taxon>Nelumbonaceae</taxon>
        <taxon>Nelumbo</taxon>
    </lineage>
</organism>
<dbReference type="AlphaFoldDB" id="A0A822ZTB3"/>
<evidence type="ECO:0008006" key="4">
    <source>
        <dbReference type="Google" id="ProtNLM"/>
    </source>
</evidence>
<keyword evidence="3" id="KW-1185">Reference proteome</keyword>